<evidence type="ECO:0000313" key="2">
    <source>
        <dbReference type="EMBL" id="RKQ73170.1"/>
    </source>
</evidence>
<comment type="caution">
    <text evidence="2">The sequence shown here is derived from an EMBL/GenBank/DDBJ whole genome shotgun (WGS) entry which is preliminary data.</text>
</comment>
<accession>A0A420WQ99</accession>
<proteinExistence type="predicted"/>
<feature type="region of interest" description="Disordered" evidence="1">
    <location>
        <begin position="85"/>
        <end position="125"/>
    </location>
</feature>
<dbReference type="EMBL" id="RBIG01000001">
    <property type="protein sequence ID" value="RKQ73170.1"/>
    <property type="molecule type" value="Genomic_DNA"/>
</dbReference>
<sequence>MRYMLRYPVPHRRSLDYAETWLAANSKGKWSIRFGGFMAARDHGGKRVQALSLTVLFEEEEDRRRFALNYLGTALPDSADDSLTLEKLGAAEAPSTTAPAEQAPAPAAPPVIDVPARTAAPLRREQPAVIAPANKKIIDLKA</sequence>
<organism evidence="2 3">
    <name type="scientific">Oceanibaculum indicum</name>
    <dbReference type="NCBI Taxonomy" id="526216"/>
    <lineage>
        <taxon>Bacteria</taxon>
        <taxon>Pseudomonadati</taxon>
        <taxon>Pseudomonadota</taxon>
        <taxon>Alphaproteobacteria</taxon>
        <taxon>Rhodospirillales</taxon>
        <taxon>Oceanibaculaceae</taxon>
        <taxon>Oceanibaculum</taxon>
    </lineage>
</organism>
<evidence type="ECO:0000313" key="3">
    <source>
        <dbReference type="Proteomes" id="UP000277424"/>
    </source>
</evidence>
<dbReference type="RefSeq" id="WP_183077858.1">
    <property type="nucleotide sequence ID" value="NZ_RBIG01000001.1"/>
</dbReference>
<name>A0A420WQ99_9PROT</name>
<reference evidence="2 3" key="1">
    <citation type="submission" date="2018-10" db="EMBL/GenBank/DDBJ databases">
        <title>Comparative analysis of microorganisms from saline springs in Andes Mountain Range, Colombia.</title>
        <authorList>
            <person name="Rubin E."/>
        </authorList>
    </citation>
    <scope>NUCLEOTIDE SEQUENCE [LARGE SCALE GENOMIC DNA]</scope>
    <source>
        <strain evidence="2 3">USBA 36</strain>
    </source>
</reference>
<protein>
    <submittedName>
        <fullName evidence="2">Uncharacterized protein</fullName>
    </submittedName>
</protein>
<dbReference type="AlphaFoldDB" id="A0A420WQ99"/>
<dbReference type="Proteomes" id="UP000277424">
    <property type="component" value="Unassembled WGS sequence"/>
</dbReference>
<feature type="compositionally biased region" description="Low complexity" evidence="1">
    <location>
        <begin position="90"/>
        <end position="105"/>
    </location>
</feature>
<evidence type="ECO:0000256" key="1">
    <source>
        <dbReference type="SAM" id="MobiDB-lite"/>
    </source>
</evidence>
<gene>
    <name evidence="2" type="ORF">BCL74_0949</name>
</gene>